<keyword evidence="9" id="KW-1185">Reference proteome</keyword>
<feature type="region of interest" description="Disordered" evidence="4">
    <location>
        <begin position="1"/>
        <end position="26"/>
    </location>
</feature>
<evidence type="ECO:0000256" key="1">
    <source>
        <dbReference type="ARBA" id="ARBA00005820"/>
    </source>
</evidence>
<name>A0ABN2B1V2_9ACTN</name>
<dbReference type="InterPro" id="IPR051677">
    <property type="entry name" value="AfsR-DnrI-RedD_regulator"/>
</dbReference>
<dbReference type="InterPro" id="IPR011990">
    <property type="entry name" value="TPR-like_helical_dom_sf"/>
</dbReference>
<protein>
    <recommendedName>
        <fullName evidence="10">ATP-, maltotriose-and DNA-dependent transcriptional regulator MalT</fullName>
    </recommendedName>
</protein>
<dbReference type="InterPro" id="IPR005158">
    <property type="entry name" value="BTAD"/>
</dbReference>
<gene>
    <name evidence="8" type="ORF">GCM10009788_39070</name>
</gene>
<accession>A0ABN2B1V2</accession>
<dbReference type="InterPro" id="IPR027417">
    <property type="entry name" value="P-loop_NTPase"/>
</dbReference>
<dbReference type="RefSeq" id="WP_141006393.1">
    <property type="nucleotide sequence ID" value="NZ_BAAAOR010000028.1"/>
</dbReference>
<dbReference type="PANTHER" id="PTHR35807">
    <property type="entry name" value="TRANSCRIPTIONAL REGULATOR REDD-RELATED"/>
    <property type="match status" value="1"/>
</dbReference>
<dbReference type="Gene3D" id="1.25.40.10">
    <property type="entry name" value="Tetratricopeptide repeat domain"/>
    <property type="match status" value="1"/>
</dbReference>
<evidence type="ECO:0000259" key="5">
    <source>
        <dbReference type="SMART" id="SM00382"/>
    </source>
</evidence>
<dbReference type="Gene3D" id="3.40.50.300">
    <property type="entry name" value="P-loop containing nucleotide triphosphate hydrolases"/>
    <property type="match status" value="1"/>
</dbReference>
<evidence type="ECO:0000256" key="2">
    <source>
        <dbReference type="ARBA" id="ARBA00023125"/>
    </source>
</evidence>
<dbReference type="InterPro" id="IPR016032">
    <property type="entry name" value="Sig_transdc_resp-reg_C-effctor"/>
</dbReference>
<organism evidence="8 9">
    <name type="scientific">Nocardioides humi</name>
    <dbReference type="NCBI Taxonomy" id="449461"/>
    <lineage>
        <taxon>Bacteria</taxon>
        <taxon>Bacillati</taxon>
        <taxon>Actinomycetota</taxon>
        <taxon>Actinomycetes</taxon>
        <taxon>Propionibacteriales</taxon>
        <taxon>Nocardioidaceae</taxon>
        <taxon>Nocardioides</taxon>
    </lineage>
</organism>
<feature type="domain" description="AAA+ ATPase" evidence="5">
    <location>
        <begin position="69"/>
        <end position="206"/>
    </location>
</feature>
<evidence type="ECO:0000259" key="7">
    <source>
        <dbReference type="SMART" id="SM01043"/>
    </source>
</evidence>
<dbReference type="EMBL" id="BAAAOR010000028">
    <property type="protein sequence ID" value="GAA1532089.1"/>
    <property type="molecule type" value="Genomic_DNA"/>
</dbReference>
<feature type="repeat" description="TPR" evidence="3">
    <location>
        <begin position="896"/>
        <end position="929"/>
    </location>
</feature>
<dbReference type="InterPro" id="IPR003593">
    <property type="entry name" value="AAA+_ATPase"/>
</dbReference>
<dbReference type="Gene3D" id="1.10.10.10">
    <property type="entry name" value="Winged helix-like DNA-binding domain superfamily/Winged helix DNA-binding domain"/>
    <property type="match status" value="1"/>
</dbReference>
<evidence type="ECO:0000256" key="3">
    <source>
        <dbReference type="PROSITE-ProRule" id="PRU00339"/>
    </source>
</evidence>
<evidence type="ECO:0000256" key="4">
    <source>
        <dbReference type="SAM" id="MobiDB-lite"/>
    </source>
</evidence>
<dbReference type="Pfam" id="PF03704">
    <property type="entry name" value="BTAD"/>
    <property type="match status" value="1"/>
</dbReference>
<dbReference type="PROSITE" id="PS50005">
    <property type="entry name" value="TPR"/>
    <property type="match status" value="1"/>
</dbReference>
<feature type="domain" description="Bacterial transcriptional activator" evidence="7">
    <location>
        <begin position="835"/>
        <end position="978"/>
    </location>
</feature>
<evidence type="ECO:0008006" key="10">
    <source>
        <dbReference type="Google" id="ProtNLM"/>
    </source>
</evidence>
<feature type="domain" description="OmpR/PhoB-type" evidence="6">
    <location>
        <begin position="751"/>
        <end position="827"/>
    </location>
</feature>
<dbReference type="InterPro" id="IPR019734">
    <property type="entry name" value="TPR_rpt"/>
</dbReference>
<keyword evidence="3" id="KW-0802">TPR repeat</keyword>
<dbReference type="SMART" id="SM00862">
    <property type="entry name" value="Trans_reg_C"/>
    <property type="match status" value="1"/>
</dbReference>
<dbReference type="PANTHER" id="PTHR35807:SF2">
    <property type="entry name" value="TRANSCRIPTIONAL ACTIVATOR DOMAIN"/>
    <property type="match status" value="1"/>
</dbReference>
<dbReference type="InterPro" id="IPR036388">
    <property type="entry name" value="WH-like_DNA-bd_sf"/>
</dbReference>
<evidence type="ECO:0000313" key="9">
    <source>
        <dbReference type="Proteomes" id="UP001500842"/>
    </source>
</evidence>
<dbReference type="SUPFAM" id="SSF48452">
    <property type="entry name" value="TPR-like"/>
    <property type="match status" value="1"/>
</dbReference>
<evidence type="ECO:0000313" key="8">
    <source>
        <dbReference type="EMBL" id="GAA1532089.1"/>
    </source>
</evidence>
<dbReference type="InterPro" id="IPR001867">
    <property type="entry name" value="OmpR/PhoB-type_DNA-bd"/>
</dbReference>
<comment type="similarity">
    <text evidence="1">Belongs to the AfsR/DnrI/RedD regulatory family.</text>
</comment>
<evidence type="ECO:0000259" key="6">
    <source>
        <dbReference type="SMART" id="SM00862"/>
    </source>
</evidence>
<dbReference type="SUPFAM" id="SSF52540">
    <property type="entry name" value="P-loop containing nucleoside triphosphate hydrolases"/>
    <property type="match status" value="1"/>
</dbReference>
<dbReference type="SMART" id="SM01043">
    <property type="entry name" value="BTAD"/>
    <property type="match status" value="1"/>
</dbReference>
<dbReference type="Proteomes" id="UP001500842">
    <property type="component" value="Unassembled WGS sequence"/>
</dbReference>
<proteinExistence type="inferred from homology"/>
<keyword evidence="2" id="KW-0238">DNA-binding</keyword>
<feature type="compositionally biased region" description="Basic and acidic residues" evidence="4">
    <location>
        <begin position="1"/>
        <end position="11"/>
    </location>
</feature>
<sequence length="978" mass="104226">MPDTRTDRRPETAPPGAVVPVPRAPDRADRVVLPGRAPRPAVRREVVGTPIAPGLVRDRLNRVFAAFAEHRISAVVAPTGTGKTTALAHWARDAGLDVAWLRVASRPEDPLDATVRGLAGALHVLDPSRPRAGDRDTLITRFAQYDGTPYVIVDDFHHLDTPEVAALVDDLLDASTARVVVAARREPGLHLARSEFPSLLVGPEDLRLRTPEIERLFADVYQEPLSGYDAWSLAQRTDGLAAAVHLFHQATRNAGPAARREALHHVGAQVDLAMASVVAEALGEHTSADVELLRLASPLEVLTPGRCADLTGRPCGGTLRDLARHGTLRPVAGGYVLPKVIRRHLLEELRDVLGEGPFVEHVRRCARANLADGRPAAAVRAFVLAGDLAAAEAVLATDGADVLLDPDLSWADAWGLCERWSRRARAVRGVREGRFEDAARELAEGGGAVADPATPQLPDGSARLVARLQHVLRVWTAGDVQPGDCWFEQLRAVLRSPDPARGGRRADGQVLHAVAAAVAGDLVTARQLCGDGSEGRSGLVLRLLDTLLDPDASRADRLVDEAERAGVPWLVRVAGGLADPASVDRRIREADATADPWGALLLAGVRVLRGLVAQRDAVAECEDLAGRCRALDVPALEAWARTALAVASARADLPEALRDAEMAVAFAHSAQVPGALAAAWGVLGTLRDDAGLVADAAAQAAAAGFDLAPWDGLRAGAVPRPAVVAEERVAPLEVRCFGGFSVRVDGAVPTFRGVRPRARELLRMLALDAGSQVHRELIIDALWPQLDYGSGTHNLHVSISSLRTALEPGVGRGASRFLVRDGDRYALLLPPGSTADLVDFTHHVRVAEESRAAGESDAAVAALERALELYAGDVLPEDGPAEWAVAVRDRFKVRACEAAALLGDLHLHAGRPEEAAAALQRSLEIEPCRDASWRLLIRAYEATGDLAAAERAWRAYRAVLASLGVVGESAELLRSRSR</sequence>
<dbReference type="SUPFAM" id="SSF46894">
    <property type="entry name" value="C-terminal effector domain of the bipartite response regulators"/>
    <property type="match status" value="1"/>
</dbReference>
<dbReference type="SMART" id="SM00382">
    <property type="entry name" value="AAA"/>
    <property type="match status" value="1"/>
</dbReference>
<comment type="caution">
    <text evidence="8">The sequence shown here is derived from an EMBL/GenBank/DDBJ whole genome shotgun (WGS) entry which is preliminary data.</text>
</comment>
<reference evidence="8 9" key="1">
    <citation type="journal article" date="2019" name="Int. J. Syst. Evol. Microbiol.">
        <title>The Global Catalogue of Microorganisms (GCM) 10K type strain sequencing project: providing services to taxonomists for standard genome sequencing and annotation.</title>
        <authorList>
            <consortium name="The Broad Institute Genomics Platform"/>
            <consortium name="The Broad Institute Genome Sequencing Center for Infectious Disease"/>
            <person name="Wu L."/>
            <person name="Ma J."/>
        </authorList>
    </citation>
    <scope>NUCLEOTIDE SEQUENCE [LARGE SCALE GENOMIC DNA]</scope>
    <source>
        <strain evidence="8 9">JCM 14942</strain>
    </source>
</reference>